<dbReference type="EMBL" id="JACHIW010000001">
    <property type="protein sequence ID" value="MBB5156827.1"/>
    <property type="molecule type" value="Genomic_DNA"/>
</dbReference>
<evidence type="ECO:0000256" key="1">
    <source>
        <dbReference type="SAM" id="MobiDB-lite"/>
    </source>
</evidence>
<sequence>MVAKISRCAARDSPTKNAEADSSGSRSCAHQLLVVESEEENGVVLEPFAAVDGQQRDGVGGFEVVEDLCPVGGALGNLGQSGGDGAGYGVKVLAVSCGGGVSTPIGWATMLENDGYDIVGVGFGRGARVEPRWQFPCGVVSSSLTLRAESSSGSRPRSAISTVDTSFQTVVRP</sequence>
<feature type="region of interest" description="Disordered" evidence="1">
    <location>
        <begin position="1"/>
        <end position="23"/>
    </location>
</feature>
<dbReference type="AlphaFoldDB" id="A0A840QA51"/>
<keyword evidence="3" id="KW-1185">Reference proteome</keyword>
<feature type="compositionally biased region" description="Low complexity" evidence="1">
    <location>
        <begin position="149"/>
        <end position="161"/>
    </location>
</feature>
<evidence type="ECO:0000313" key="2">
    <source>
        <dbReference type="EMBL" id="MBB5156827.1"/>
    </source>
</evidence>
<dbReference type="Proteomes" id="UP000584374">
    <property type="component" value="Unassembled WGS sequence"/>
</dbReference>
<feature type="compositionally biased region" description="Polar residues" evidence="1">
    <location>
        <begin position="162"/>
        <end position="173"/>
    </location>
</feature>
<dbReference type="RefSeq" id="WP_184727888.1">
    <property type="nucleotide sequence ID" value="NZ_JACHIW010000001.1"/>
</dbReference>
<organism evidence="2 3">
    <name type="scientific">Saccharopolyspora phatthalungensis</name>
    <dbReference type="NCBI Taxonomy" id="664693"/>
    <lineage>
        <taxon>Bacteria</taxon>
        <taxon>Bacillati</taxon>
        <taxon>Actinomycetota</taxon>
        <taxon>Actinomycetes</taxon>
        <taxon>Pseudonocardiales</taxon>
        <taxon>Pseudonocardiaceae</taxon>
        <taxon>Saccharopolyspora</taxon>
    </lineage>
</organism>
<reference evidence="2 3" key="1">
    <citation type="submission" date="2020-08" db="EMBL/GenBank/DDBJ databases">
        <title>Sequencing the genomes of 1000 actinobacteria strains.</title>
        <authorList>
            <person name="Klenk H.-P."/>
        </authorList>
    </citation>
    <scope>NUCLEOTIDE SEQUENCE [LARGE SCALE GENOMIC DNA]</scope>
    <source>
        <strain evidence="2 3">DSM 45584</strain>
    </source>
</reference>
<protein>
    <submittedName>
        <fullName evidence="2">Uncharacterized protein</fullName>
    </submittedName>
</protein>
<name>A0A840QA51_9PSEU</name>
<gene>
    <name evidence="2" type="ORF">BJ970_004361</name>
</gene>
<accession>A0A840QA51</accession>
<comment type="caution">
    <text evidence="2">The sequence shown here is derived from an EMBL/GenBank/DDBJ whole genome shotgun (WGS) entry which is preliminary data.</text>
</comment>
<evidence type="ECO:0000313" key="3">
    <source>
        <dbReference type="Proteomes" id="UP000584374"/>
    </source>
</evidence>
<feature type="region of interest" description="Disordered" evidence="1">
    <location>
        <begin position="149"/>
        <end position="173"/>
    </location>
</feature>
<proteinExistence type="predicted"/>